<proteinExistence type="predicted"/>
<dbReference type="InParanoid" id="A0A0D2VF61"/>
<reference evidence="11" key="1">
    <citation type="submission" date="2011-02" db="EMBL/GenBank/DDBJ databases">
        <title>The Genome Sequence of Capsaspora owczarzaki ATCC 30864.</title>
        <authorList>
            <person name="Russ C."/>
            <person name="Cuomo C."/>
            <person name="Burger G."/>
            <person name="Gray M.W."/>
            <person name="Holland P.W.H."/>
            <person name="King N."/>
            <person name="Lang F.B.F."/>
            <person name="Roger A.J."/>
            <person name="Ruiz-Trillo I."/>
            <person name="Young S.K."/>
            <person name="Zeng Q."/>
            <person name="Gargeya S."/>
            <person name="Alvarado L."/>
            <person name="Berlin A."/>
            <person name="Chapman S.B."/>
            <person name="Chen Z."/>
            <person name="Freedman E."/>
            <person name="Gellesch M."/>
            <person name="Goldberg J."/>
            <person name="Griggs A."/>
            <person name="Gujja S."/>
            <person name="Heilman E."/>
            <person name="Heiman D."/>
            <person name="Howarth C."/>
            <person name="Mehta T."/>
            <person name="Neiman D."/>
            <person name="Pearson M."/>
            <person name="Roberts A."/>
            <person name="Saif S."/>
            <person name="Shea T."/>
            <person name="Shenoy N."/>
            <person name="Sisk P."/>
            <person name="Stolte C."/>
            <person name="Sykes S."/>
            <person name="White J."/>
            <person name="Yandava C."/>
            <person name="Haas B."/>
            <person name="Nusbaum C."/>
            <person name="Birren B."/>
        </authorList>
    </citation>
    <scope>NUCLEOTIDE SEQUENCE</scope>
    <source>
        <strain evidence="11">ATCC 30864</strain>
    </source>
</reference>
<feature type="region of interest" description="Disordered" evidence="7">
    <location>
        <begin position="1639"/>
        <end position="1690"/>
    </location>
</feature>
<dbReference type="SUPFAM" id="SSF57184">
    <property type="entry name" value="Growth factor receptor domain"/>
    <property type="match status" value="1"/>
</dbReference>
<dbReference type="Gene3D" id="2.60.40.2030">
    <property type="match status" value="6"/>
</dbReference>
<dbReference type="InterPro" id="IPR038081">
    <property type="entry name" value="CalX-like_sf"/>
</dbReference>
<dbReference type="InterPro" id="IPR026919">
    <property type="entry name" value="ADGRV1"/>
</dbReference>
<dbReference type="PROSITE" id="PS50026">
    <property type="entry name" value="EGF_3"/>
    <property type="match status" value="2"/>
</dbReference>
<dbReference type="PROSITE" id="PS00010">
    <property type="entry name" value="ASX_HYDROXYL"/>
    <property type="match status" value="2"/>
</dbReference>
<dbReference type="STRING" id="595528.A0A0D2VF61"/>
<sequence length="1690" mass="179376">MPYVRMGRGRQVTRWRSDSGCNRIAWRPTQGRALASRVGLYRVKGDDTLQRSGMVRTIQLLLAATVLVLTASSAHAVQYRATCFARALYFTQNSGCGDGTCDPYCWGWVRFAPNGNANWNAGQQANTASPRWNIDLNYGVVNNWEGTVQWYVDCDDADPAGNPDDDMGWRTFNPITLNGNQEQGSLTASPWEGVDLGGTTGGEFNIGAVYVYHRAMCDQYWYGARCGEYCRVSDPPACTECKALTGECKCNPGYQDKDCGTCSTNYWQVGTSGQPGFQCVYCLGQNTASACYSCQAGGVKVCCDAWKGTECNVKKSCGAFPVAPANSARATDGTSCTCSGYQCTCKYSCSAGYTATPVTSTCGFDEQWTTVAGLQCLDVNECAPGGGNLCAQNCTNTIGDYTCSCMPGYNQNGDGRGEYGCTGIDECATAGQGGCAQDCTNTPLSYYCGCFAGFTLAPNGKDCTDNNECTLGTHNCDSHASCTNTYGGFYCTCNAGFTGAGTAGTCVNTNECGQSPCVANAACVDSPGSFTCTCNAGYTGDAYVSHNGWCAHVSAVSFADSSVMVVSKPASGNITVTLQVNASASVDLSSVQFSVVGTNATAGVDYVVLTASPLVFNVSDTSRVIQVAILSNSFTTNLQSLNVQLHDPVHLVVDRFNNATVIINAAGTVRFAQASRAFSVNITAGSYALTVERVSASSLARAVNVTIYRSQPAPQWFSVVIAVNQLTAVLTVPLAMSTAPSFDTVYTYTITNATLIGSTARPPYIGDYATAAVTALAHNYPNGLIAWRAVSLVLQEGTGSYVTIDRAYGTNGSVTVRVRTVTLTYAQSGGVALASTSDYTSFSQLLTFAEDVNTLSVIVSTSGDTQPEVDEMFGVLVELVSGGATVDPTKSLLRITIAENDDAHGIISMTPVYTCNDESPIVGGVAQPNNTVKVLLRRAGGLFGDITFTWSTHDGVFNNASLASQRNASGAMSDYVVANQQRVIFPAGVDRMNLNVVILDDTVPELDEYFYAQLDGVPIGGAVIDPVNNYTNLCIARNDNPYGLLGIELPSPMTLGPNGQHRFIVYEGGFVNVTIHRYYGTFHTVSGVVSLVNENTTNADFGNVNNIAVTFSEGVSSVSVAWPIANDLANEPYEMFGVKLVANGASSGQEATSVVTTSSLDSYLPCVIDASSSSGVIRFQSLFISVQESDGDAILTVSRSPNASSVTYSSDAVPGTASGSDFDASNQNNTHLLPVTDSTQQFSIHIANDNIPEGDESFYVSLVNVSGAYLSWASVATVTILANDDGYGVVEFAPSTLFDTDVYHFYENATYIRLPVWREVGAIGRINMTFEISTNRSASPDYLAFSRVALPSLKVDMAHDIDPATYEIVMADGQNETEIVIPVFDIPRYQGTKYMFVHLKNIGGGARFGASRAVVVMILDLDSAPTSSGASSVDAAIYTIIPSVLALLLLLLLIIVVVRRRRQKSKVAKVAPAFMHRNDPTVGQIELNPLHQLNEERNDTYDDVRPGAREGLYDTLGGGGSSVGNPTYDSNATYDSLSAANYQSASAQYQSPAGQYQSPAGQYDNFEAPVYDSAGDEKAPEAYAPGYTHIAGRTASDQLPAPPGQTRPQQYAALDHGDAGVSPEVDAKMLEAAGGHYDSFAPGTNAPPNYDNLPSAVNSDATASEYATPRSAPPPVYSRPRSNPQDPVYD</sequence>
<keyword evidence="2" id="KW-0732">Signal</keyword>
<dbReference type="CDD" id="cd00054">
    <property type="entry name" value="EGF_CA"/>
    <property type="match status" value="3"/>
</dbReference>
<dbReference type="InterPro" id="IPR049883">
    <property type="entry name" value="NOTCH1_EGF-like"/>
</dbReference>
<dbReference type="PANTHER" id="PTHR46682:SF1">
    <property type="entry name" value="ADHESION G-PROTEIN COUPLED RECEPTOR V1"/>
    <property type="match status" value="1"/>
</dbReference>
<keyword evidence="1 6" id="KW-0245">EGF-like domain</keyword>
<keyword evidence="3" id="KW-0677">Repeat</keyword>
<dbReference type="PROSITE" id="PS01186">
    <property type="entry name" value="EGF_2"/>
    <property type="match status" value="1"/>
</dbReference>
<keyword evidence="4" id="KW-0106">Calcium</keyword>
<feature type="compositionally biased region" description="Polar residues" evidence="7">
    <location>
        <begin position="1680"/>
        <end position="1690"/>
    </location>
</feature>
<organism evidence="10 11">
    <name type="scientific">Capsaspora owczarzaki (strain ATCC 30864)</name>
    <dbReference type="NCBI Taxonomy" id="595528"/>
    <lineage>
        <taxon>Eukaryota</taxon>
        <taxon>Filasterea</taxon>
        <taxon>Capsaspora</taxon>
    </lineage>
</organism>
<dbReference type="GO" id="GO:0010855">
    <property type="term" value="F:adenylate cyclase inhibitor activity"/>
    <property type="evidence" value="ECO:0007669"/>
    <property type="project" value="TreeGrafter"/>
</dbReference>
<dbReference type="InterPro" id="IPR000742">
    <property type="entry name" value="EGF"/>
</dbReference>
<dbReference type="GO" id="GO:0071277">
    <property type="term" value="P:cellular response to calcium ion"/>
    <property type="evidence" value="ECO:0007669"/>
    <property type="project" value="TreeGrafter"/>
</dbReference>
<dbReference type="InterPro" id="IPR009030">
    <property type="entry name" value="Growth_fac_rcpt_cys_sf"/>
</dbReference>
<dbReference type="GO" id="GO:0004930">
    <property type="term" value="F:G protein-coupled receptor activity"/>
    <property type="evidence" value="ECO:0007669"/>
    <property type="project" value="InterPro"/>
</dbReference>
<dbReference type="InterPro" id="IPR000152">
    <property type="entry name" value="EGF-type_Asp/Asn_hydroxyl_site"/>
</dbReference>
<protein>
    <recommendedName>
        <fullName evidence="9">EGF-like domain-containing protein</fullName>
    </recommendedName>
</protein>
<dbReference type="Gene3D" id="2.10.25.10">
    <property type="entry name" value="Laminin"/>
    <property type="match status" value="4"/>
</dbReference>
<dbReference type="eggNOG" id="KOG4475">
    <property type="taxonomic scope" value="Eukaryota"/>
</dbReference>
<dbReference type="OrthoDB" id="283575at2759"/>
<keyword evidence="11" id="KW-1185">Reference proteome</keyword>
<dbReference type="GO" id="GO:0005509">
    <property type="term" value="F:calcium ion binding"/>
    <property type="evidence" value="ECO:0007669"/>
    <property type="project" value="InterPro"/>
</dbReference>
<name>A0A0D2VF61_CAPO3</name>
<evidence type="ECO:0000313" key="10">
    <source>
        <dbReference type="EMBL" id="KJE88352.1"/>
    </source>
</evidence>
<evidence type="ECO:0000259" key="9">
    <source>
        <dbReference type="PROSITE" id="PS50026"/>
    </source>
</evidence>
<evidence type="ECO:0000256" key="4">
    <source>
        <dbReference type="ARBA" id="ARBA00022837"/>
    </source>
</evidence>
<evidence type="ECO:0000313" key="11">
    <source>
        <dbReference type="Proteomes" id="UP000008743"/>
    </source>
</evidence>
<evidence type="ECO:0000256" key="5">
    <source>
        <dbReference type="ARBA" id="ARBA00023157"/>
    </source>
</evidence>
<gene>
    <name evidence="10" type="ORF">CAOG_000015</name>
</gene>
<dbReference type="Proteomes" id="UP000008743">
    <property type="component" value="Unassembled WGS sequence"/>
</dbReference>
<dbReference type="SMART" id="SM00237">
    <property type="entry name" value="Calx_beta"/>
    <property type="match status" value="2"/>
</dbReference>
<dbReference type="GO" id="GO:0001965">
    <property type="term" value="F:G-protein alpha-subunit binding"/>
    <property type="evidence" value="ECO:0007669"/>
    <property type="project" value="TreeGrafter"/>
</dbReference>
<evidence type="ECO:0000256" key="6">
    <source>
        <dbReference type="PROSITE-ProRule" id="PRU00076"/>
    </source>
</evidence>
<dbReference type="GO" id="GO:0005737">
    <property type="term" value="C:cytoplasm"/>
    <property type="evidence" value="ECO:0007669"/>
    <property type="project" value="TreeGrafter"/>
</dbReference>
<feature type="transmembrane region" description="Helical" evidence="8">
    <location>
        <begin position="1435"/>
        <end position="1458"/>
    </location>
</feature>
<feature type="domain" description="EGF-like" evidence="9">
    <location>
        <begin position="465"/>
        <end position="507"/>
    </location>
</feature>
<feature type="domain" description="EGF-like" evidence="9">
    <location>
        <begin position="508"/>
        <end position="541"/>
    </location>
</feature>
<keyword evidence="8" id="KW-0812">Transmembrane</keyword>
<dbReference type="PANTHER" id="PTHR46682">
    <property type="entry name" value="ADHESION G-PROTEIN COUPLED RECEPTOR V1"/>
    <property type="match status" value="1"/>
</dbReference>
<evidence type="ECO:0000256" key="2">
    <source>
        <dbReference type="ARBA" id="ARBA00022729"/>
    </source>
</evidence>
<evidence type="ECO:0000256" key="1">
    <source>
        <dbReference type="ARBA" id="ARBA00022536"/>
    </source>
</evidence>
<dbReference type="PhylomeDB" id="A0A0D2VF61"/>
<comment type="caution">
    <text evidence="6">Lacks conserved residue(s) required for the propagation of feature annotation.</text>
</comment>
<dbReference type="InterPro" id="IPR003644">
    <property type="entry name" value="Calx_beta"/>
</dbReference>
<dbReference type="SUPFAM" id="SSF57196">
    <property type="entry name" value="EGF/Laminin"/>
    <property type="match status" value="1"/>
</dbReference>
<dbReference type="Pfam" id="PF00008">
    <property type="entry name" value="EGF"/>
    <property type="match status" value="1"/>
</dbReference>
<keyword evidence="8" id="KW-1133">Transmembrane helix</keyword>
<dbReference type="FunFam" id="2.10.25.10:FF:000038">
    <property type="entry name" value="Fibrillin 2"/>
    <property type="match status" value="2"/>
</dbReference>
<dbReference type="SMART" id="SM00179">
    <property type="entry name" value="EGF_CA"/>
    <property type="match status" value="4"/>
</dbReference>
<dbReference type="InterPro" id="IPR001881">
    <property type="entry name" value="EGF-like_Ca-bd_dom"/>
</dbReference>
<dbReference type="SUPFAM" id="SSF141072">
    <property type="entry name" value="CalX-like"/>
    <property type="match status" value="7"/>
</dbReference>
<evidence type="ECO:0000256" key="3">
    <source>
        <dbReference type="ARBA" id="ARBA00022737"/>
    </source>
</evidence>
<keyword evidence="5" id="KW-1015">Disulfide bond</keyword>
<dbReference type="eggNOG" id="KOG1306">
    <property type="taxonomic scope" value="Eukaryota"/>
</dbReference>
<dbReference type="EMBL" id="KE346360">
    <property type="protein sequence ID" value="KJE88352.1"/>
    <property type="molecule type" value="Genomic_DNA"/>
</dbReference>
<accession>A0A0D2VF61</accession>
<keyword evidence="8" id="KW-0472">Membrane</keyword>
<dbReference type="Pfam" id="PF07645">
    <property type="entry name" value="EGF_CA"/>
    <property type="match status" value="3"/>
</dbReference>
<evidence type="ECO:0000256" key="8">
    <source>
        <dbReference type="SAM" id="Phobius"/>
    </source>
</evidence>
<dbReference type="SMART" id="SM00181">
    <property type="entry name" value="EGF"/>
    <property type="match status" value="5"/>
</dbReference>
<dbReference type="Pfam" id="PF03160">
    <property type="entry name" value="Calx-beta"/>
    <property type="match status" value="4"/>
</dbReference>
<dbReference type="PROSITE" id="PS01187">
    <property type="entry name" value="EGF_CA"/>
    <property type="match status" value="1"/>
</dbReference>
<evidence type="ECO:0000256" key="7">
    <source>
        <dbReference type="SAM" id="MobiDB-lite"/>
    </source>
</evidence>
<dbReference type="GO" id="GO:0016020">
    <property type="term" value="C:membrane"/>
    <property type="evidence" value="ECO:0007669"/>
    <property type="project" value="InterPro"/>
</dbReference>
<dbReference type="InterPro" id="IPR018097">
    <property type="entry name" value="EGF_Ca-bd_CS"/>
</dbReference>